<gene>
    <name evidence="1" type="ORF">GOACH_37_00150</name>
</gene>
<proteinExistence type="predicted"/>
<dbReference type="eggNOG" id="ENOG5031WB2">
    <property type="taxonomic scope" value="Bacteria"/>
</dbReference>
<dbReference type="Proteomes" id="UP000010988">
    <property type="component" value="Unassembled WGS sequence"/>
</dbReference>
<evidence type="ECO:0000313" key="1">
    <source>
        <dbReference type="EMBL" id="GAC51018.1"/>
    </source>
</evidence>
<name>L7KTK4_9ACTN</name>
<reference evidence="1 2" key="1">
    <citation type="submission" date="2012-12" db="EMBL/GenBank/DDBJ databases">
        <title>Whole genome shotgun sequence of Gordonia aichiensis NBRC 108223.</title>
        <authorList>
            <person name="Isaki-Nakamura S."/>
            <person name="Hosoyama A."/>
            <person name="Tsuchikane K."/>
            <person name="Ando Y."/>
            <person name="Baba S."/>
            <person name="Ohji S."/>
            <person name="Hamada M."/>
            <person name="Tamura T."/>
            <person name="Yamazoe A."/>
            <person name="Yamazaki S."/>
            <person name="Fujita N."/>
        </authorList>
    </citation>
    <scope>NUCLEOTIDE SEQUENCE [LARGE SCALE GENOMIC DNA]</scope>
    <source>
        <strain evidence="1 2">NBRC 108223</strain>
    </source>
</reference>
<organism evidence="1 2">
    <name type="scientific">Gordonia aichiensis NBRC 108223</name>
    <dbReference type="NCBI Taxonomy" id="1220583"/>
    <lineage>
        <taxon>Bacteria</taxon>
        <taxon>Bacillati</taxon>
        <taxon>Actinomycetota</taxon>
        <taxon>Actinomycetes</taxon>
        <taxon>Mycobacteriales</taxon>
        <taxon>Gordoniaceae</taxon>
        <taxon>Gordonia</taxon>
    </lineage>
</organism>
<accession>L7KTK4</accession>
<comment type="caution">
    <text evidence="1">The sequence shown here is derived from an EMBL/GenBank/DDBJ whole genome shotgun (WGS) entry which is preliminary data.</text>
</comment>
<keyword evidence="2" id="KW-1185">Reference proteome</keyword>
<dbReference type="STRING" id="1220583.GOACH_37_00150"/>
<sequence>MLSYQMRASVSVRRRVDAPEGVDDPEAVATKLMELTLRRCDVTWGPTVSHQRHTYGTTTSVETRSPCLRVDVDVFDAADWVVATVWAGDSRLCDRLAIEVLETEMSMREHPCLECVVGRSHPEFRYMVDALGAVLHDARCHFLATHFDGLLIDDDGHDLTVD</sequence>
<protein>
    <submittedName>
        <fullName evidence="1">Uncharacterized protein</fullName>
    </submittedName>
</protein>
<evidence type="ECO:0000313" key="2">
    <source>
        <dbReference type="Proteomes" id="UP000010988"/>
    </source>
</evidence>
<dbReference type="RefSeq" id="WP_005179940.1">
    <property type="nucleotide sequence ID" value="NZ_BANR01000037.1"/>
</dbReference>
<dbReference type="EMBL" id="BANR01000037">
    <property type="protein sequence ID" value="GAC51018.1"/>
    <property type="molecule type" value="Genomic_DNA"/>
</dbReference>
<dbReference type="AlphaFoldDB" id="L7KTK4"/>